<feature type="region of interest" description="Disordered" evidence="1">
    <location>
        <begin position="38"/>
        <end position="67"/>
    </location>
</feature>
<protein>
    <submittedName>
        <fullName evidence="3">Uncharacterized protein</fullName>
    </submittedName>
</protein>
<evidence type="ECO:0000313" key="3">
    <source>
        <dbReference type="EMBL" id="KAJ7349564.1"/>
    </source>
</evidence>
<dbReference type="OrthoDB" id="10510187at2759"/>
<keyword evidence="2" id="KW-0732">Signal</keyword>
<comment type="caution">
    <text evidence="3">The sequence shown here is derived from an EMBL/GenBank/DDBJ whole genome shotgun (WGS) entry which is preliminary data.</text>
</comment>
<feature type="chain" id="PRO_5040785631" evidence="2">
    <location>
        <begin position="21"/>
        <end position="101"/>
    </location>
</feature>
<reference evidence="3" key="1">
    <citation type="submission" date="2023-01" db="EMBL/GenBank/DDBJ databases">
        <title>Genome assembly of the deep-sea coral Lophelia pertusa.</title>
        <authorList>
            <person name="Herrera S."/>
            <person name="Cordes E."/>
        </authorList>
    </citation>
    <scope>NUCLEOTIDE SEQUENCE</scope>
    <source>
        <strain evidence="3">USNM1676648</strain>
        <tissue evidence="3">Polyp</tissue>
    </source>
</reference>
<organism evidence="3 4">
    <name type="scientific">Desmophyllum pertusum</name>
    <dbReference type="NCBI Taxonomy" id="174260"/>
    <lineage>
        <taxon>Eukaryota</taxon>
        <taxon>Metazoa</taxon>
        <taxon>Cnidaria</taxon>
        <taxon>Anthozoa</taxon>
        <taxon>Hexacorallia</taxon>
        <taxon>Scleractinia</taxon>
        <taxon>Caryophylliina</taxon>
        <taxon>Caryophylliidae</taxon>
        <taxon>Desmophyllum</taxon>
    </lineage>
</organism>
<evidence type="ECO:0000256" key="1">
    <source>
        <dbReference type="SAM" id="MobiDB-lite"/>
    </source>
</evidence>
<dbReference type="Proteomes" id="UP001163046">
    <property type="component" value="Unassembled WGS sequence"/>
</dbReference>
<dbReference type="InterPro" id="IPR008160">
    <property type="entry name" value="Collagen"/>
</dbReference>
<evidence type="ECO:0000313" key="4">
    <source>
        <dbReference type="Proteomes" id="UP001163046"/>
    </source>
</evidence>
<feature type="compositionally biased region" description="Basic and acidic residues" evidence="1">
    <location>
        <begin position="46"/>
        <end position="67"/>
    </location>
</feature>
<dbReference type="Pfam" id="PF01391">
    <property type="entry name" value="Collagen"/>
    <property type="match status" value="1"/>
</dbReference>
<feature type="signal peptide" evidence="2">
    <location>
        <begin position="1"/>
        <end position="20"/>
    </location>
</feature>
<evidence type="ECO:0000256" key="2">
    <source>
        <dbReference type="SAM" id="SignalP"/>
    </source>
</evidence>
<keyword evidence="4" id="KW-1185">Reference proteome</keyword>
<accession>A0A9W9YHL0</accession>
<sequence>MRAQLLILLTFATLHAVALSQKACPAAYGIPGIPGSPGIPGPYGRDGVKGERGETGNKGEPGSKVEDGAQTFSNWKQCVWKISDKPRFWINLGKSVTMFTF</sequence>
<dbReference type="EMBL" id="MU827406">
    <property type="protein sequence ID" value="KAJ7349564.1"/>
    <property type="molecule type" value="Genomic_DNA"/>
</dbReference>
<gene>
    <name evidence="3" type="ORF">OS493_038571</name>
</gene>
<name>A0A9W9YHL0_9CNID</name>
<proteinExistence type="predicted"/>
<dbReference type="AlphaFoldDB" id="A0A9W9YHL0"/>